<reference evidence="2" key="1">
    <citation type="journal article" date="2012" name="Science">
        <title>Fermentation, hydrogen, and sulfur metabolism in multiple uncultivated bacterial phyla.</title>
        <authorList>
            <person name="Wrighton K.C."/>
            <person name="Thomas B.C."/>
            <person name="Sharon I."/>
            <person name="Miller C.S."/>
            <person name="Castelle C.J."/>
            <person name="VerBerkmoes N.C."/>
            <person name="Wilkins M.J."/>
            <person name="Hettich R.L."/>
            <person name="Lipton M.S."/>
            <person name="Williams K.H."/>
            <person name="Long P.E."/>
            <person name="Banfield J.F."/>
        </authorList>
    </citation>
    <scope>NUCLEOTIDE SEQUENCE [LARGE SCALE GENOMIC DNA]</scope>
</reference>
<accession>K1X4W0</accession>
<dbReference type="SUPFAM" id="SSF55136">
    <property type="entry name" value="Probable bacterial effector-binding domain"/>
    <property type="match status" value="1"/>
</dbReference>
<keyword evidence="1" id="KW-0812">Transmembrane</keyword>
<dbReference type="Gene3D" id="3.20.80.10">
    <property type="entry name" value="Regulatory factor, effector binding domain"/>
    <property type="match status" value="1"/>
</dbReference>
<proteinExistence type="predicted"/>
<dbReference type="EMBL" id="AMFJ01036120">
    <property type="protein sequence ID" value="EKD25155.1"/>
    <property type="molecule type" value="Genomic_DNA"/>
</dbReference>
<feature type="transmembrane region" description="Helical" evidence="1">
    <location>
        <begin position="7"/>
        <end position="29"/>
    </location>
</feature>
<keyword evidence="1" id="KW-0472">Membrane</keyword>
<protein>
    <recommendedName>
        <fullName evidence="3">GyrI-like small molecule binding domain-containing protein</fullName>
    </recommendedName>
</protein>
<evidence type="ECO:0008006" key="3">
    <source>
        <dbReference type="Google" id="ProtNLM"/>
    </source>
</evidence>
<comment type="caution">
    <text evidence="2">The sequence shown here is derived from an EMBL/GenBank/DDBJ whole genome shotgun (WGS) entry which is preliminary data.</text>
</comment>
<organism evidence="2">
    <name type="scientific">uncultured bacterium</name>
    <name type="common">gcode 4</name>
    <dbReference type="NCBI Taxonomy" id="1234023"/>
    <lineage>
        <taxon>Bacteria</taxon>
        <taxon>environmental samples</taxon>
    </lineage>
</organism>
<dbReference type="PANTHER" id="PTHR15949:SF3">
    <property type="entry name" value="TESTIS-EXPRESSED PROTEIN 264"/>
    <property type="match status" value="1"/>
</dbReference>
<dbReference type="AlphaFoldDB" id="K1X4W0"/>
<name>K1X4W0_9BACT</name>
<keyword evidence="1" id="KW-1133">Transmembrane helix</keyword>
<gene>
    <name evidence="2" type="ORF">ACD_80C00113G0023</name>
</gene>
<dbReference type="PANTHER" id="PTHR15949">
    <property type="entry name" value="TESTIS-EXPRESSED PROTEIN 264"/>
    <property type="match status" value="1"/>
</dbReference>
<evidence type="ECO:0000313" key="2">
    <source>
        <dbReference type="EMBL" id="EKD25155.1"/>
    </source>
</evidence>
<dbReference type="InterPro" id="IPR011256">
    <property type="entry name" value="Reg_factor_effector_dom_sf"/>
</dbReference>
<evidence type="ECO:0000256" key="1">
    <source>
        <dbReference type="SAM" id="Phobius"/>
    </source>
</evidence>
<sequence>MKIIKSFFKNLLILIAVFIVLAFINRWYLGGFSKLEAKEQNMGPYTIAYTQFVGEYGKVWPSMTKVYEILSGAGIVSSTGAGIYYDNPVTVSWANLRSDVGAVIDPQDAKKLTSNKDIKITTIRAGTKIVVEFPLRNIVSYMIGPMKVYPVITKYREEKWYTNTSPMIELYDNEAKKIYYIAEITK</sequence>